<evidence type="ECO:0000256" key="4">
    <source>
        <dbReference type="PROSITE-ProRule" id="PRU00207"/>
    </source>
</evidence>
<dbReference type="InterPro" id="IPR013083">
    <property type="entry name" value="Znf_RING/FYVE/PHD"/>
</dbReference>
<accession>A0A0D3JH65</accession>
<keyword evidence="1 4" id="KW-0479">Metal-binding</keyword>
<reference evidence="9" key="2">
    <citation type="submission" date="2024-10" db="UniProtKB">
        <authorList>
            <consortium name="EnsemblProtists"/>
        </authorList>
    </citation>
    <scope>IDENTIFICATION</scope>
</reference>
<evidence type="ECO:0000256" key="1">
    <source>
        <dbReference type="ARBA" id="ARBA00022723"/>
    </source>
</evidence>
<dbReference type="STRING" id="2903.R1E7X7"/>
<keyword evidence="10" id="KW-1185">Reference proteome</keyword>
<evidence type="ECO:0000259" key="8">
    <source>
        <dbReference type="PROSITE" id="PS50145"/>
    </source>
</evidence>
<dbReference type="EnsemblProtists" id="EOD22850">
    <property type="protein sequence ID" value="EOD22850"/>
    <property type="gene ID" value="EMIHUDRAFT_195249"/>
</dbReference>
<keyword evidence="5" id="KW-0175">Coiled coil</keyword>
<evidence type="ECO:0000256" key="2">
    <source>
        <dbReference type="ARBA" id="ARBA00022771"/>
    </source>
</evidence>
<evidence type="ECO:0000259" key="7">
    <source>
        <dbReference type="PROSITE" id="PS50089"/>
    </source>
</evidence>
<dbReference type="GO" id="GO:0008270">
    <property type="term" value="F:zinc ion binding"/>
    <property type="evidence" value="ECO:0007669"/>
    <property type="project" value="UniProtKB-KW"/>
</dbReference>
<evidence type="ECO:0000256" key="6">
    <source>
        <dbReference type="SAM" id="MobiDB-lite"/>
    </source>
</evidence>
<dbReference type="SUPFAM" id="SSF49599">
    <property type="entry name" value="TRAF domain-like"/>
    <property type="match status" value="1"/>
</dbReference>
<feature type="domain" description="RING-type" evidence="7">
    <location>
        <begin position="63"/>
        <end position="104"/>
    </location>
</feature>
<dbReference type="InterPro" id="IPR027370">
    <property type="entry name" value="Znf-RING_euk"/>
</dbReference>
<proteinExistence type="predicted"/>
<dbReference type="GeneID" id="17268397"/>
<dbReference type="SUPFAM" id="SSF57850">
    <property type="entry name" value="RING/U-box"/>
    <property type="match status" value="1"/>
</dbReference>
<sequence>MKRCLPTIPPGLQSTSSDGVPILHGSQRSGRRVRYTVAPLTQVADGEAAALPATADPPRRSLCPVCNNVMVDPVAPPCGHSFCSKCTQTLEHPEQGGKIECPTCARPALASSVRPSSMMSWLLGGVRVRCTAPGCGHESDRSSAGAHAAACPHVLVECPHASMGCAAKVARGSLAQHLAGCPFEACQSFMAATLRRLQALEADRDQLRSEVATLRNAVRWSEANQPMPCADCRMLFEWYADFRQRKIRFLREAASAKPPPGSRLSFEHQEPSL</sequence>
<organism evidence="9 10">
    <name type="scientific">Emiliania huxleyi (strain CCMP1516)</name>
    <dbReference type="NCBI Taxonomy" id="280463"/>
    <lineage>
        <taxon>Eukaryota</taxon>
        <taxon>Haptista</taxon>
        <taxon>Haptophyta</taxon>
        <taxon>Prymnesiophyceae</taxon>
        <taxon>Isochrysidales</taxon>
        <taxon>Noelaerhabdaceae</taxon>
        <taxon>Emiliania</taxon>
    </lineage>
</organism>
<dbReference type="PaxDb" id="2903-EOD22850"/>
<dbReference type="RefSeq" id="XP_005775279.1">
    <property type="nucleotide sequence ID" value="XM_005775222.1"/>
</dbReference>
<dbReference type="Proteomes" id="UP000013827">
    <property type="component" value="Unassembled WGS sequence"/>
</dbReference>
<evidence type="ECO:0000256" key="5">
    <source>
        <dbReference type="SAM" id="Coils"/>
    </source>
</evidence>
<dbReference type="HOGENOM" id="CLU_1020953_0_0_1"/>
<keyword evidence="2 4" id="KW-0863">Zinc-finger</keyword>
<reference evidence="10" key="1">
    <citation type="journal article" date="2013" name="Nature">
        <title>Pan genome of the phytoplankton Emiliania underpins its global distribution.</title>
        <authorList>
            <person name="Read B.A."/>
            <person name="Kegel J."/>
            <person name="Klute M.J."/>
            <person name="Kuo A."/>
            <person name="Lefebvre S.C."/>
            <person name="Maumus F."/>
            <person name="Mayer C."/>
            <person name="Miller J."/>
            <person name="Monier A."/>
            <person name="Salamov A."/>
            <person name="Young J."/>
            <person name="Aguilar M."/>
            <person name="Claverie J.M."/>
            <person name="Frickenhaus S."/>
            <person name="Gonzalez K."/>
            <person name="Herman E.K."/>
            <person name="Lin Y.C."/>
            <person name="Napier J."/>
            <person name="Ogata H."/>
            <person name="Sarno A.F."/>
            <person name="Shmutz J."/>
            <person name="Schroeder D."/>
            <person name="de Vargas C."/>
            <person name="Verret F."/>
            <person name="von Dassow P."/>
            <person name="Valentin K."/>
            <person name="Van de Peer Y."/>
            <person name="Wheeler G."/>
            <person name="Dacks J.B."/>
            <person name="Delwiche C.F."/>
            <person name="Dyhrman S.T."/>
            <person name="Glockner G."/>
            <person name="John U."/>
            <person name="Richards T."/>
            <person name="Worden A.Z."/>
            <person name="Zhang X."/>
            <person name="Grigoriev I.V."/>
            <person name="Allen A.E."/>
            <person name="Bidle K."/>
            <person name="Borodovsky M."/>
            <person name="Bowler C."/>
            <person name="Brownlee C."/>
            <person name="Cock J.M."/>
            <person name="Elias M."/>
            <person name="Gladyshev V.N."/>
            <person name="Groth M."/>
            <person name="Guda C."/>
            <person name="Hadaegh A."/>
            <person name="Iglesias-Rodriguez M.D."/>
            <person name="Jenkins J."/>
            <person name="Jones B.M."/>
            <person name="Lawson T."/>
            <person name="Leese F."/>
            <person name="Lindquist E."/>
            <person name="Lobanov A."/>
            <person name="Lomsadze A."/>
            <person name="Malik S.B."/>
            <person name="Marsh M.E."/>
            <person name="Mackinder L."/>
            <person name="Mock T."/>
            <person name="Mueller-Roeber B."/>
            <person name="Pagarete A."/>
            <person name="Parker M."/>
            <person name="Probert I."/>
            <person name="Quesneville H."/>
            <person name="Raines C."/>
            <person name="Rensing S.A."/>
            <person name="Riano-Pachon D.M."/>
            <person name="Richier S."/>
            <person name="Rokitta S."/>
            <person name="Shiraiwa Y."/>
            <person name="Soanes D.M."/>
            <person name="van der Giezen M."/>
            <person name="Wahlund T.M."/>
            <person name="Williams B."/>
            <person name="Wilson W."/>
            <person name="Wolfe G."/>
            <person name="Wurch L.L."/>
        </authorList>
    </citation>
    <scope>NUCLEOTIDE SEQUENCE</scope>
</reference>
<feature type="domain" description="TRAF-type" evidence="8">
    <location>
        <begin position="146"/>
        <end position="182"/>
    </location>
</feature>
<dbReference type="PANTHER" id="PTHR10131">
    <property type="entry name" value="TNF RECEPTOR ASSOCIATED FACTOR"/>
    <property type="match status" value="1"/>
</dbReference>
<evidence type="ECO:0000313" key="10">
    <source>
        <dbReference type="Proteomes" id="UP000013827"/>
    </source>
</evidence>
<evidence type="ECO:0000313" key="9">
    <source>
        <dbReference type="EnsemblProtists" id="EOD22850"/>
    </source>
</evidence>
<evidence type="ECO:0008006" key="11">
    <source>
        <dbReference type="Google" id="ProtNLM"/>
    </source>
</evidence>
<dbReference type="PROSITE" id="PS50145">
    <property type="entry name" value="ZF_TRAF"/>
    <property type="match status" value="1"/>
</dbReference>
<dbReference type="InterPro" id="IPR001841">
    <property type="entry name" value="Znf_RING"/>
</dbReference>
<evidence type="ECO:0000256" key="3">
    <source>
        <dbReference type="ARBA" id="ARBA00022833"/>
    </source>
</evidence>
<name>A0A0D3JH65_EMIH1</name>
<dbReference type="PANTHER" id="PTHR10131:SF94">
    <property type="entry name" value="TNF RECEPTOR-ASSOCIATED FACTOR 4"/>
    <property type="match status" value="1"/>
</dbReference>
<dbReference type="PROSITE" id="PS50089">
    <property type="entry name" value="ZF_RING_2"/>
    <property type="match status" value="1"/>
</dbReference>
<protein>
    <recommendedName>
        <fullName evidence="11">RING-type domain-containing protein</fullName>
    </recommendedName>
</protein>
<keyword evidence="3 4" id="KW-0862">Zinc</keyword>
<dbReference type="InterPro" id="IPR001293">
    <property type="entry name" value="Znf_TRAF"/>
</dbReference>
<feature type="region of interest" description="Disordered" evidence="6">
    <location>
        <begin position="1"/>
        <end position="28"/>
    </location>
</feature>
<feature type="coiled-coil region" evidence="5">
    <location>
        <begin position="190"/>
        <end position="217"/>
    </location>
</feature>
<dbReference type="KEGG" id="ehx:EMIHUDRAFT_195249"/>
<feature type="zinc finger region" description="TRAF-type" evidence="4">
    <location>
        <begin position="146"/>
        <end position="182"/>
    </location>
</feature>
<dbReference type="Pfam" id="PF13445">
    <property type="entry name" value="zf-RING_UBOX"/>
    <property type="match status" value="1"/>
</dbReference>
<dbReference type="AlphaFoldDB" id="A0A0D3JH65"/>
<dbReference type="SMART" id="SM00184">
    <property type="entry name" value="RING"/>
    <property type="match status" value="1"/>
</dbReference>
<dbReference type="Gene3D" id="3.30.40.10">
    <property type="entry name" value="Zinc/RING finger domain, C3HC4 (zinc finger)"/>
    <property type="match status" value="2"/>
</dbReference>